<comment type="caution">
    <text evidence="2">The sequence shown here is derived from an EMBL/GenBank/DDBJ whole genome shotgun (WGS) entry which is preliminary data.</text>
</comment>
<proteinExistence type="predicted"/>
<protein>
    <submittedName>
        <fullName evidence="2">Uncharacterized protein</fullName>
    </submittedName>
</protein>
<dbReference type="InParanoid" id="A0A409YJB8"/>
<feature type="non-terminal residue" evidence="2">
    <location>
        <position position="558"/>
    </location>
</feature>
<evidence type="ECO:0000313" key="2">
    <source>
        <dbReference type="EMBL" id="PPR03111.1"/>
    </source>
</evidence>
<gene>
    <name evidence="2" type="ORF">CVT26_004664</name>
</gene>
<feature type="region of interest" description="Disordered" evidence="1">
    <location>
        <begin position="236"/>
        <end position="272"/>
    </location>
</feature>
<dbReference type="EMBL" id="NHYE01000775">
    <property type="protein sequence ID" value="PPR03111.1"/>
    <property type="molecule type" value="Genomic_DNA"/>
</dbReference>
<sequence>MDLSLALVYARQVRSYMRVKLLIQGHERPCLTVYHPTSASEDEQEARSLDVLNLGSFTRSYEESGGCRVSKTKGSTMSQEAYLVVSDAPQPFLRPRRPPTHPLPSLRAHGSAGFASQGQQAAARSLDVVGDCWEASEVVRGVSHFQGRERPFSSSQACPQPFFRPRKTTNTPPISLSFCPKRPPTHPLLSLRVQGGASFVLHYQEAAARSLDVLDFARRCWELLEVVRGVWRAEGPQNERHPQGCERSSSSPLAHPCIDLPPEKTEAPTSLSRSPGIGWLRIARPVLGRFRRLGAGRLERSCKESGGRRVCEHERTSTRPQWGFLVVSGASSPFSVPEDHQHTPYPPSKFMDRLASQLAAARSLDGFDAARGCWEVLKVIRGVWRAREFAKVRGTYLRPQEVFLVDTGTPQHPPFALEDQHIPYPPSDSMDRLPSQQDLLAGNAVLGRFRRRSWMLRGFGDRRRSLAGVGLRNAKGDPQGRKRHSSSALAHPSIDLPPERTNTPTSLSRSPGRGWFRIARPAGRERGPWPFPTPLVDAGRFWRSSEESGGRRVCENER</sequence>
<accession>A0A409YJB8</accession>
<dbReference type="Proteomes" id="UP000284706">
    <property type="component" value="Unassembled WGS sequence"/>
</dbReference>
<feature type="region of interest" description="Disordered" evidence="1">
    <location>
        <begin position="470"/>
        <end position="531"/>
    </location>
</feature>
<evidence type="ECO:0000313" key="3">
    <source>
        <dbReference type="Proteomes" id="UP000284706"/>
    </source>
</evidence>
<keyword evidence="3" id="KW-1185">Reference proteome</keyword>
<reference evidence="2 3" key="1">
    <citation type="journal article" date="2018" name="Evol. Lett.">
        <title>Horizontal gene cluster transfer increased hallucinogenic mushroom diversity.</title>
        <authorList>
            <person name="Reynolds H.T."/>
            <person name="Vijayakumar V."/>
            <person name="Gluck-Thaler E."/>
            <person name="Korotkin H.B."/>
            <person name="Matheny P.B."/>
            <person name="Slot J.C."/>
        </authorList>
    </citation>
    <scope>NUCLEOTIDE SEQUENCE [LARGE SCALE GENOMIC DNA]</scope>
    <source>
        <strain evidence="2 3">SRW20</strain>
    </source>
</reference>
<feature type="compositionally biased region" description="Polar residues" evidence="1">
    <location>
        <begin position="500"/>
        <end position="509"/>
    </location>
</feature>
<organism evidence="2 3">
    <name type="scientific">Gymnopilus dilepis</name>
    <dbReference type="NCBI Taxonomy" id="231916"/>
    <lineage>
        <taxon>Eukaryota</taxon>
        <taxon>Fungi</taxon>
        <taxon>Dikarya</taxon>
        <taxon>Basidiomycota</taxon>
        <taxon>Agaricomycotina</taxon>
        <taxon>Agaricomycetes</taxon>
        <taxon>Agaricomycetidae</taxon>
        <taxon>Agaricales</taxon>
        <taxon>Agaricineae</taxon>
        <taxon>Hymenogastraceae</taxon>
        <taxon>Gymnopilus</taxon>
    </lineage>
</organism>
<evidence type="ECO:0000256" key="1">
    <source>
        <dbReference type="SAM" id="MobiDB-lite"/>
    </source>
</evidence>
<dbReference type="AlphaFoldDB" id="A0A409YJB8"/>
<name>A0A409YJB8_9AGAR</name>